<accession>A0A8H7PNG1</accession>
<reference evidence="17" key="1">
    <citation type="submission" date="2020-12" db="EMBL/GenBank/DDBJ databases">
        <title>Metabolic potential, ecology and presence of endohyphal bacteria is reflected in genomic diversity of Mucoromycotina.</title>
        <authorList>
            <person name="Muszewska A."/>
            <person name="Okrasinska A."/>
            <person name="Steczkiewicz K."/>
            <person name="Drgas O."/>
            <person name="Orlowska M."/>
            <person name="Perlinska-Lenart U."/>
            <person name="Aleksandrzak-Piekarczyk T."/>
            <person name="Szatraj K."/>
            <person name="Zielenkiewicz U."/>
            <person name="Pilsyk S."/>
            <person name="Malc E."/>
            <person name="Mieczkowski P."/>
            <person name="Kruszewska J.S."/>
            <person name="Biernat P."/>
            <person name="Pawlowska J."/>
        </authorList>
    </citation>
    <scope>NUCLEOTIDE SEQUENCE</scope>
    <source>
        <strain evidence="17">WA0000067209</strain>
    </source>
</reference>
<feature type="repeat" description="Solcar" evidence="12">
    <location>
        <begin position="223"/>
        <end position="318"/>
    </location>
</feature>
<dbReference type="PANTHER" id="PTHR24089">
    <property type="entry name" value="SOLUTE CARRIER FAMILY 25"/>
    <property type="match status" value="1"/>
</dbReference>
<keyword evidence="6" id="KW-0677">Repeat</keyword>
<comment type="subcellular location">
    <subcellularLocation>
        <location evidence="1">Mitochondrion inner membrane</location>
        <topology evidence="1">Multi-pass membrane protein</topology>
    </subcellularLocation>
</comment>
<dbReference type="InterPro" id="IPR011992">
    <property type="entry name" value="EF-hand-dom_pair"/>
</dbReference>
<keyword evidence="5" id="KW-0479">Metal-binding</keyword>
<dbReference type="Proteomes" id="UP000654370">
    <property type="component" value="Unassembled WGS sequence"/>
</dbReference>
<evidence type="ECO:0000313" key="17">
    <source>
        <dbReference type="EMBL" id="KAG2177043.1"/>
    </source>
</evidence>
<evidence type="ECO:0000256" key="1">
    <source>
        <dbReference type="ARBA" id="ARBA00004448"/>
    </source>
</evidence>
<dbReference type="InterPro" id="IPR018247">
    <property type="entry name" value="EF_Hand_1_Ca_BS"/>
</dbReference>
<protein>
    <recommendedName>
        <fullName evidence="16">EF-hand domain-containing protein</fullName>
    </recommendedName>
</protein>
<evidence type="ECO:0000256" key="11">
    <source>
        <dbReference type="ARBA" id="ARBA00023136"/>
    </source>
</evidence>
<keyword evidence="3 13" id="KW-0813">Transport</keyword>
<dbReference type="EMBL" id="JAEPQZ010000009">
    <property type="protein sequence ID" value="KAG2177043.1"/>
    <property type="molecule type" value="Genomic_DNA"/>
</dbReference>
<dbReference type="FunFam" id="1.50.40.10:FF:000016">
    <property type="entry name" value="Solute carrier family 25 member 23"/>
    <property type="match status" value="1"/>
</dbReference>
<comment type="similarity">
    <text evidence="2 13">Belongs to the mitochondrial carrier (TC 2.A.29) family.</text>
</comment>
<feature type="compositionally biased region" description="Polar residues" evidence="14">
    <location>
        <begin position="1"/>
        <end position="10"/>
    </location>
</feature>
<proteinExistence type="inferred from homology"/>
<dbReference type="InterPro" id="IPR023395">
    <property type="entry name" value="MCP_dom_sf"/>
</dbReference>
<evidence type="ECO:0000256" key="6">
    <source>
        <dbReference type="ARBA" id="ARBA00022737"/>
    </source>
</evidence>
<keyword evidence="8" id="KW-0106">Calcium</keyword>
<dbReference type="GO" id="GO:0055085">
    <property type="term" value="P:transmembrane transport"/>
    <property type="evidence" value="ECO:0007669"/>
    <property type="project" value="InterPro"/>
</dbReference>
<feature type="transmembrane region" description="Helical" evidence="15">
    <location>
        <begin position="400"/>
        <end position="418"/>
    </location>
</feature>
<evidence type="ECO:0000256" key="3">
    <source>
        <dbReference type="ARBA" id="ARBA00022448"/>
    </source>
</evidence>
<evidence type="ECO:0000256" key="10">
    <source>
        <dbReference type="ARBA" id="ARBA00023128"/>
    </source>
</evidence>
<keyword evidence="11 12" id="KW-0472">Membrane</keyword>
<keyword evidence="7" id="KW-0999">Mitochondrion inner membrane</keyword>
<dbReference type="InterPro" id="IPR002048">
    <property type="entry name" value="EF_hand_dom"/>
</dbReference>
<dbReference type="GO" id="GO:0005743">
    <property type="term" value="C:mitochondrial inner membrane"/>
    <property type="evidence" value="ECO:0007669"/>
    <property type="project" value="UniProtKB-SubCell"/>
</dbReference>
<name>A0A8H7PNG1_MORIS</name>
<dbReference type="Pfam" id="PF00153">
    <property type="entry name" value="Mito_carr"/>
    <property type="match status" value="3"/>
</dbReference>
<dbReference type="SMART" id="SM00054">
    <property type="entry name" value="EFh"/>
    <property type="match status" value="4"/>
</dbReference>
<evidence type="ECO:0000259" key="16">
    <source>
        <dbReference type="PROSITE" id="PS50222"/>
    </source>
</evidence>
<evidence type="ECO:0000256" key="15">
    <source>
        <dbReference type="SAM" id="Phobius"/>
    </source>
</evidence>
<evidence type="ECO:0000256" key="7">
    <source>
        <dbReference type="ARBA" id="ARBA00022792"/>
    </source>
</evidence>
<organism evidence="17 18">
    <name type="scientific">Mortierella isabellina</name>
    <name type="common">Filamentous fungus</name>
    <name type="synonym">Umbelopsis isabellina</name>
    <dbReference type="NCBI Taxonomy" id="91625"/>
    <lineage>
        <taxon>Eukaryota</taxon>
        <taxon>Fungi</taxon>
        <taxon>Fungi incertae sedis</taxon>
        <taxon>Mucoromycota</taxon>
        <taxon>Mucoromycotina</taxon>
        <taxon>Umbelopsidomycetes</taxon>
        <taxon>Umbelopsidales</taxon>
        <taxon>Umbelopsidaceae</taxon>
        <taxon>Umbelopsis</taxon>
    </lineage>
</organism>
<evidence type="ECO:0000256" key="8">
    <source>
        <dbReference type="ARBA" id="ARBA00022837"/>
    </source>
</evidence>
<dbReference type="GO" id="GO:0005509">
    <property type="term" value="F:calcium ion binding"/>
    <property type="evidence" value="ECO:0007669"/>
    <property type="project" value="InterPro"/>
</dbReference>
<evidence type="ECO:0000256" key="12">
    <source>
        <dbReference type="PROSITE-ProRule" id="PRU00282"/>
    </source>
</evidence>
<keyword evidence="10" id="KW-0496">Mitochondrion</keyword>
<dbReference type="OrthoDB" id="270584at2759"/>
<dbReference type="Pfam" id="PF13499">
    <property type="entry name" value="EF-hand_7"/>
    <property type="match status" value="2"/>
</dbReference>
<keyword evidence="9 15" id="KW-1133">Transmembrane helix</keyword>
<sequence>MSSTTSQSPAISPKIPMEGGSSNSVPHHAFPVIPHNPRPYFLETPNERDRRIRNLFESLDRSRNGYLDSDCILKGFQQMTHLPARTKYARDLLEKCDTSQDGVIDYEEFKFYVEEREKELWSMFEEIDKSGDGRLQPEELEQALQRAGIRVTKDDFWQFMEAMDADGNGVIDFQEWRDFLLILFSQLLPKETNITEVYRYYQTSTQLTQDAEVVIPPTDEAARNAFKYLAAGGIAGAVSRSCTAPFDRLKVYLITQTATTAKEVIAERREKSTILSAMRRIYATGGIRGFFVGNGLNVIKIVPESAIKFWAFESAKSVLAKATDAEDKNSISVAARFVAGGMAGLCSQFTIYPLETLKTRIMSSKSVLTPSAPTTTAPNSSNSLILSTAKQMYRTGGIRAFWPGLALGLVGVFPYQAMDLGIYETLKLTYLGYMDKNENKVQQPNVFVLWGCGMVSGSIGATSVYPLSMIRTRLQAQGTPAHPQRYTSAWNAVQITYRLEGVRGFYKGLGPTLFKVCLFEVDIFRRGGSLLSHFLSDLGGSSC</sequence>
<dbReference type="SUPFAM" id="SSF103506">
    <property type="entry name" value="Mitochondrial carrier"/>
    <property type="match status" value="1"/>
</dbReference>
<evidence type="ECO:0000256" key="5">
    <source>
        <dbReference type="ARBA" id="ARBA00022723"/>
    </source>
</evidence>
<dbReference type="InterPro" id="IPR018108">
    <property type="entry name" value="MCP_transmembrane"/>
</dbReference>
<dbReference type="CDD" id="cd00051">
    <property type="entry name" value="EFh"/>
    <property type="match status" value="1"/>
</dbReference>
<dbReference type="Gene3D" id="1.50.40.10">
    <property type="entry name" value="Mitochondrial carrier domain"/>
    <property type="match status" value="1"/>
</dbReference>
<evidence type="ECO:0000256" key="2">
    <source>
        <dbReference type="ARBA" id="ARBA00006375"/>
    </source>
</evidence>
<evidence type="ECO:0000256" key="14">
    <source>
        <dbReference type="SAM" id="MobiDB-lite"/>
    </source>
</evidence>
<evidence type="ECO:0000313" key="18">
    <source>
        <dbReference type="Proteomes" id="UP000654370"/>
    </source>
</evidence>
<dbReference type="PRINTS" id="PR00926">
    <property type="entry name" value="MITOCARRIER"/>
</dbReference>
<evidence type="ECO:0000256" key="9">
    <source>
        <dbReference type="ARBA" id="ARBA00022989"/>
    </source>
</evidence>
<feature type="transmembrane region" description="Helical" evidence="15">
    <location>
        <begin position="447"/>
        <end position="467"/>
    </location>
</feature>
<keyword evidence="4 12" id="KW-0812">Transmembrane</keyword>
<comment type="caution">
    <text evidence="17">The sequence shown here is derived from an EMBL/GenBank/DDBJ whole genome shotgun (WGS) entry which is preliminary data.</text>
</comment>
<feature type="domain" description="EF-hand" evidence="16">
    <location>
        <begin position="115"/>
        <end position="150"/>
    </location>
</feature>
<gene>
    <name evidence="17" type="ORF">INT43_007699</name>
</gene>
<keyword evidence="18" id="KW-1185">Reference proteome</keyword>
<evidence type="ECO:0000256" key="4">
    <source>
        <dbReference type="ARBA" id="ARBA00022692"/>
    </source>
</evidence>
<dbReference type="PROSITE" id="PS00018">
    <property type="entry name" value="EF_HAND_1"/>
    <property type="match status" value="2"/>
</dbReference>
<dbReference type="Gene3D" id="1.10.238.10">
    <property type="entry name" value="EF-hand"/>
    <property type="match status" value="1"/>
</dbReference>
<dbReference type="InterPro" id="IPR002067">
    <property type="entry name" value="MCP"/>
</dbReference>
<evidence type="ECO:0000256" key="13">
    <source>
        <dbReference type="RuleBase" id="RU000488"/>
    </source>
</evidence>
<dbReference type="PROSITE" id="PS50222">
    <property type="entry name" value="EF_HAND_2"/>
    <property type="match status" value="2"/>
</dbReference>
<dbReference type="AlphaFoldDB" id="A0A8H7PNG1"/>
<feature type="domain" description="EF-hand" evidence="16">
    <location>
        <begin position="151"/>
        <end position="186"/>
    </location>
</feature>
<feature type="repeat" description="Solcar" evidence="12">
    <location>
        <begin position="331"/>
        <end position="429"/>
    </location>
</feature>
<dbReference type="PROSITE" id="PS50920">
    <property type="entry name" value="SOLCAR"/>
    <property type="match status" value="3"/>
</dbReference>
<feature type="region of interest" description="Disordered" evidence="14">
    <location>
        <begin position="1"/>
        <end position="25"/>
    </location>
</feature>
<dbReference type="SUPFAM" id="SSF47473">
    <property type="entry name" value="EF-hand"/>
    <property type="match status" value="1"/>
</dbReference>
<feature type="repeat" description="Solcar" evidence="12">
    <location>
        <begin position="444"/>
        <end position="533"/>
    </location>
</feature>